<evidence type="ECO:0000256" key="2">
    <source>
        <dbReference type="ARBA" id="ARBA00022833"/>
    </source>
</evidence>
<name>A0A6A5K134_9PLEO</name>
<dbReference type="Pfam" id="PF04082">
    <property type="entry name" value="Fungal_trans"/>
    <property type="match status" value="1"/>
</dbReference>
<keyword evidence="2" id="KW-0862">Zinc</keyword>
<dbReference type="Proteomes" id="UP000800040">
    <property type="component" value="Unassembled WGS sequence"/>
</dbReference>
<evidence type="ECO:0000256" key="7">
    <source>
        <dbReference type="SAM" id="MobiDB-lite"/>
    </source>
</evidence>
<dbReference type="GO" id="GO:0000978">
    <property type="term" value="F:RNA polymerase II cis-regulatory region sequence-specific DNA binding"/>
    <property type="evidence" value="ECO:0007669"/>
    <property type="project" value="TreeGrafter"/>
</dbReference>
<dbReference type="EMBL" id="ML975417">
    <property type="protein sequence ID" value="KAF1829950.1"/>
    <property type="molecule type" value="Genomic_DNA"/>
</dbReference>
<dbReference type="AlphaFoldDB" id="A0A6A5K134"/>
<dbReference type="PROSITE" id="PS50048">
    <property type="entry name" value="ZN2_CY6_FUNGAL_2"/>
    <property type="match status" value="1"/>
</dbReference>
<dbReference type="CDD" id="cd12148">
    <property type="entry name" value="fungal_TF_MHR"/>
    <property type="match status" value="1"/>
</dbReference>
<evidence type="ECO:0000256" key="3">
    <source>
        <dbReference type="ARBA" id="ARBA00023015"/>
    </source>
</evidence>
<keyword evidence="3" id="KW-0805">Transcription regulation</keyword>
<sequence length="859" mass="95028">MIEPPTILTADTDGSGPAKRRRRPALSCVECRMRKVKCDREKPCRACMRIKSATCTYRPLRPGIRSASEKSPEATSSSHANDPDHGHSARSSPQPTGSSNEFDAMINRYVAPGVFGEHGKLKPLPPERPCFNLSSHPDSAQASLISSLLDRISSLEGRLAKTSLDEQPRDGTLPTPESSNDHSGQFLKSKFYGQSHWMNAIEPYGALGDSNTTINTNTNRKEVNKSTELYATVSDVKRMARIIKASRVSQPSISPELQAYIPPKEVSDALVDCYLRTFEGVFRVLHVPTFRRIYDAYWLGTMPAKPSVIHMFLLVCAIAVPFYTGPEQAKLRVSATKWIQAAAEWQSAPHAKSRLNMIGLQIQILTLLARQVCNVDGDHIWIPAGTLLRTAMHLGLHRDPSHFPKISVYHGEMRRRLWATILEITAQSSLDMGMPPMISVNDYDTRPPSNINDEDIGHGVDTPLDAKPATTYTESSIQIALTQTLPTRLEIIRLINNLRFDISYDDVLRIGTELITICRENTAFFKSALTAGHKITPFQIKLTDTIVRRFVLCLHRPYFSKATENPRYHYSRKMCLDTSLAIYAPATELQPGEEDDWTRMTHRCVGFFKSFFLYAMSTVYHELNSQITERHHDANLFAPLISTTPTSSSARLHALPAQFQPLRAVLESARQTAVARIQNGETNAKGALFLTCALARIDAVVSGTHDPERAVLETARSATREMSQILARVYREEHGEDIDLSPTTAGNEQAGSAAHDFEAPNSNLYQGHAPPDLGPPPFSSFEVSAMGEQEGLSMLGELGCMSDMGGLDSVHLDAYMQGQPMDTGLACHFGRSPEWFCDVNGWAANSNLGVGGFGGWADM</sequence>
<dbReference type="Pfam" id="PF00172">
    <property type="entry name" value="Zn_clus"/>
    <property type="match status" value="1"/>
</dbReference>
<dbReference type="GO" id="GO:0001228">
    <property type="term" value="F:DNA-binding transcription activator activity, RNA polymerase II-specific"/>
    <property type="evidence" value="ECO:0007669"/>
    <property type="project" value="TreeGrafter"/>
</dbReference>
<evidence type="ECO:0000256" key="1">
    <source>
        <dbReference type="ARBA" id="ARBA00022723"/>
    </source>
</evidence>
<evidence type="ECO:0000256" key="5">
    <source>
        <dbReference type="ARBA" id="ARBA00023163"/>
    </source>
</evidence>
<dbReference type="CDD" id="cd00067">
    <property type="entry name" value="GAL4"/>
    <property type="match status" value="1"/>
</dbReference>
<dbReference type="InterPro" id="IPR036864">
    <property type="entry name" value="Zn2-C6_fun-type_DNA-bd_sf"/>
</dbReference>
<feature type="region of interest" description="Disordered" evidence="7">
    <location>
        <begin position="159"/>
        <end position="185"/>
    </location>
</feature>
<accession>A0A6A5K134</accession>
<gene>
    <name evidence="9" type="ORF">BDW02DRAFT_650994</name>
</gene>
<dbReference type="PROSITE" id="PS00463">
    <property type="entry name" value="ZN2_CY6_FUNGAL_1"/>
    <property type="match status" value="1"/>
</dbReference>
<evidence type="ECO:0000256" key="4">
    <source>
        <dbReference type="ARBA" id="ARBA00023125"/>
    </source>
</evidence>
<dbReference type="InterPro" id="IPR007219">
    <property type="entry name" value="XnlR_reg_dom"/>
</dbReference>
<dbReference type="InterPro" id="IPR001138">
    <property type="entry name" value="Zn2Cys6_DnaBD"/>
</dbReference>
<dbReference type="GO" id="GO:0006351">
    <property type="term" value="P:DNA-templated transcription"/>
    <property type="evidence" value="ECO:0007669"/>
    <property type="project" value="InterPro"/>
</dbReference>
<dbReference type="GO" id="GO:0008270">
    <property type="term" value="F:zinc ion binding"/>
    <property type="evidence" value="ECO:0007669"/>
    <property type="project" value="InterPro"/>
</dbReference>
<organism evidence="9 10">
    <name type="scientific">Decorospora gaudefroyi</name>
    <dbReference type="NCBI Taxonomy" id="184978"/>
    <lineage>
        <taxon>Eukaryota</taxon>
        <taxon>Fungi</taxon>
        <taxon>Dikarya</taxon>
        <taxon>Ascomycota</taxon>
        <taxon>Pezizomycotina</taxon>
        <taxon>Dothideomycetes</taxon>
        <taxon>Pleosporomycetidae</taxon>
        <taxon>Pleosporales</taxon>
        <taxon>Pleosporineae</taxon>
        <taxon>Pleosporaceae</taxon>
        <taxon>Decorospora</taxon>
    </lineage>
</organism>
<evidence type="ECO:0000256" key="6">
    <source>
        <dbReference type="ARBA" id="ARBA00023242"/>
    </source>
</evidence>
<dbReference type="SUPFAM" id="SSF57701">
    <property type="entry name" value="Zn2/Cys6 DNA-binding domain"/>
    <property type="match status" value="1"/>
</dbReference>
<evidence type="ECO:0000313" key="10">
    <source>
        <dbReference type="Proteomes" id="UP000800040"/>
    </source>
</evidence>
<dbReference type="InterPro" id="IPR051430">
    <property type="entry name" value="Fungal_TF_Env_Response"/>
</dbReference>
<keyword evidence="5" id="KW-0804">Transcription</keyword>
<dbReference type="PANTHER" id="PTHR31944:SF131">
    <property type="entry name" value="HEME-RESPONSIVE ZINC FINGER TRANSCRIPTION FACTOR HAP1"/>
    <property type="match status" value="1"/>
</dbReference>
<dbReference type="GO" id="GO:0005634">
    <property type="term" value="C:nucleus"/>
    <property type="evidence" value="ECO:0007669"/>
    <property type="project" value="TreeGrafter"/>
</dbReference>
<dbReference type="Gene3D" id="4.10.240.10">
    <property type="entry name" value="Zn(2)-C6 fungal-type DNA-binding domain"/>
    <property type="match status" value="1"/>
</dbReference>
<feature type="compositionally biased region" description="Polar residues" evidence="7">
    <location>
        <begin position="89"/>
        <end position="101"/>
    </location>
</feature>
<feature type="region of interest" description="Disordered" evidence="7">
    <location>
        <begin position="1"/>
        <end position="24"/>
    </location>
</feature>
<reference evidence="9" key="1">
    <citation type="submission" date="2020-01" db="EMBL/GenBank/DDBJ databases">
        <authorList>
            <consortium name="DOE Joint Genome Institute"/>
            <person name="Haridas S."/>
            <person name="Albert R."/>
            <person name="Binder M."/>
            <person name="Bloem J."/>
            <person name="Labutti K."/>
            <person name="Salamov A."/>
            <person name="Andreopoulos B."/>
            <person name="Baker S.E."/>
            <person name="Barry K."/>
            <person name="Bills G."/>
            <person name="Bluhm B.H."/>
            <person name="Cannon C."/>
            <person name="Castanera R."/>
            <person name="Culley D.E."/>
            <person name="Daum C."/>
            <person name="Ezra D."/>
            <person name="Gonzalez J.B."/>
            <person name="Henrissat B."/>
            <person name="Kuo A."/>
            <person name="Liang C."/>
            <person name="Lipzen A."/>
            <person name="Lutzoni F."/>
            <person name="Magnuson J."/>
            <person name="Mondo S."/>
            <person name="Nolan M."/>
            <person name="Ohm R."/>
            <person name="Pangilinan J."/>
            <person name="Park H.-J."/>
            <person name="Ramirez L."/>
            <person name="Alfaro M."/>
            <person name="Sun H."/>
            <person name="Tritt A."/>
            <person name="Yoshinaga Y."/>
            <person name="Zwiers L.-H."/>
            <person name="Turgeon B.G."/>
            <person name="Goodwin S.B."/>
            <person name="Spatafora J.W."/>
            <person name="Crous P.W."/>
            <person name="Grigoriev I.V."/>
        </authorList>
    </citation>
    <scope>NUCLEOTIDE SEQUENCE</scope>
    <source>
        <strain evidence="9">P77</strain>
    </source>
</reference>
<keyword evidence="4" id="KW-0238">DNA-binding</keyword>
<dbReference type="SMART" id="SM00906">
    <property type="entry name" value="Fungal_trans"/>
    <property type="match status" value="1"/>
</dbReference>
<dbReference type="SMART" id="SM00066">
    <property type="entry name" value="GAL4"/>
    <property type="match status" value="1"/>
</dbReference>
<feature type="domain" description="Zn(2)-C6 fungal-type" evidence="8">
    <location>
        <begin position="27"/>
        <end position="57"/>
    </location>
</feature>
<protein>
    <recommendedName>
        <fullName evidence="8">Zn(2)-C6 fungal-type domain-containing protein</fullName>
    </recommendedName>
</protein>
<evidence type="ECO:0000259" key="8">
    <source>
        <dbReference type="PROSITE" id="PS50048"/>
    </source>
</evidence>
<proteinExistence type="predicted"/>
<dbReference type="OrthoDB" id="4337792at2759"/>
<keyword evidence="1" id="KW-0479">Metal-binding</keyword>
<evidence type="ECO:0000313" key="9">
    <source>
        <dbReference type="EMBL" id="KAF1829950.1"/>
    </source>
</evidence>
<keyword evidence="6" id="KW-0539">Nucleus</keyword>
<dbReference type="PANTHER" id="PTHR31944">
    <property type="entry name" value="HEME-RESPONSIVE ZINC FINGER TRANSCRIPTION FACTOR HAP1"/>
    <property type="match status" value="1"/>
</dbReference>
<feature type="region of interest" description="Disordered" evidence="7">
    <location>
        <begin position="62"/>
        <end position="101"/>
    </location>
</feature>
<keyword evidence="10" id="KW-1185">Reference proteome</keyword>